<accession>A0A0M4FXL7</accession>
<dbReference type="PATRIC" id="fig|1441095.3.peg.2167"/>
<reference evidence="1 2" key="2">
    <citation type="journal article" date="2016" name="Int. J. Syst. Evol. Microbiol.">
        <title>Bacillus gobiensis sp. nov., isolated from a soil sample.</title>
        <authorList>
            <person name="Liu B."/>
            <person name="Liu G.H."/>
            <person name="Cetin S."/>
            <person name="Schumann P."/>
            <person name="Pan Z.Z."/>
            <person name="Chen Q.Q."/>
        </authorList>
    </citation>
    <scope>NUCLEOTIDE SEQUENCE [LARGE SCALE GENOMIC DNA]</scope>
    <source>
        <strain evidence="1 2">FJAT-4402</strain>
    </source>
</reference>
<name>A0A0M4FXL7_9BACI</name>
<dbReference type="Pfam" id="PF14559">
    <property type="entry name" value="TPR_19"/>
    <property type="match status" value="1"/>
</dbReference>
<dbReference type="OrthoDB" id="2364593at2"/>
<dbReference type="Gene3D" id="1.25.40.10">
    <property type="entry name" value="Tetratricopeptide repeat domain"/>
    <property type="match status" value="1"/>
</dbReference>
<sequence length="336" mass="39047">MKNEKKTSNIIPFPNVQDRLVEKGMSAMKAKQYRDALGFFSEAMEYRVEDKSEMYLGMAICYLELGELEDAKKICERMLKEGIGDYFTVLQVYMTILIQLKQFSIVKKTIEAVLEENKMPAENAEQFYKLLEFSRRMINEEENDLLFDEEMIHESVQADKILTNESEQLAFIHSLKDRNLSQHIGLLRTILQNPDAHPVIKTMILQLLADHEYAKEMQVAKFGESISINPSEETKPDAMPILGKVLNLLDDTLGNENPTLFHAVEELWRRHIYVIYPFEPKQYSEQLWAAALHKVGYEMYGIEIGLEELHMLYDFQSDGFTEACAFIKEIEEISYL</sequence>
<dbReference type="AlphaFoldDB" id="A0A0M4FXL7"/>
<dbReference type="RefSeq" id="WP_053603647.1">
    <property type="nucleotide sequence ID" value="NZ_CP012600.1"/>
</dbReference>
<dbReference type="STRING" id="1441095.AM592_09855"/>
<dbReference type="EMBL" id="CP012600">
    <property type="protein sequence ID" value="ALC81875.1"/>
    <property type="molecule type" value="Genomic_DNA"/>
</dbReference>
<gene>
    <name evidence="1" type="ORF">AM592_09855</name>
</gene>
<dbReference type="Proteomes" id="UP000067625">
    <property type="component" value="Chromosome"/>
</dbReference>
<proteinExistence type="predicted"/>
<dbReference type="SUPFAM" id="SSF48452">
    <property type="entry name" value="TPR-like"/>
    <property type="match status" value="1"/>
</dbReference>
<reference evidence="2" key="1">
    <citation type="submission" date="2015-08" db="EMBL/GenBank/DDBJ databases">
        <title>Genome sequencing project for genomic taxonomy and phylogenomics of Bacillus-like bacteria.</title>
        <authorList>
            <person name="Liu B."/>
            <person name="Wang J."/>
            <person name="Zhu Y."/>
            <person name="Liu G."/>
            <person name="Chen Q."/>
            <person name="Chen Z."/>
            <person name="Lan J."/>
            <person name="Che J."/>
            <person name="Ge C."/>
            <person name="Shi H."/>
            <person name="Pan Z."/>
            <person name="Liu X."/>
        </authorList>
    </citation>
    <scope>NUCLEOTIDE SEQUENCE [LARGE SCALE GENOMIC DNA]</scope>
    <source>
        <strain evidence="2">FJAT-4402</strain>
    </source>
</reference>
<organism evidence="1 2">
    <name type="scientific">Bacillus gobiensis</name>
    <dbReference type="NCBI Taxonomy" id="1441095"/>
    <lineage>
        <taxon>Bacteria</taxon>
        <taxon>Bacillati</taxon>
        <taxon>Bacillota</taxon>
        <taxon>Bacilli</taxon>
        <taxon>Bacillales</taxon>
        <taxon>Bacillaceae</taxon>
        <taxon>Bacillus</taxon>
    </lineage>
</organism>
<dbReference type="InterPro" id="IPR011990">
    <property type="entry name" value="TPR-like_helical_dom_sf"/>
</dbReference>
<dbReference type="SUPFAM" id="SSF116965">
    <property type="entry name" value="Hypothetical protein MPN330"/>
    <property type="match status" value="1"/>
</dbReference>
<evidence type="ECO:0000313" key="2">
    <source>
        <dbReference type="Proteomes" id="UP000067625"/>
    </source>
</evidence>
<evidence type="ECO:0000313" key="1">
    <source>
        <dbReference type="EMBL" id="ALC81875.1"/>
    </source>
</evidence>
<protein>
    <submittedName>
        <fullName evidence="1">Uncharacterized protein</fullName>
    </submittedName>
</protein>
<keyword evidence="2" id="KW-1185">Reference proteome</keyword>